<accession>A0A4U0R9B5</accession>
<dbReference type="Proteomes" id="UP000309747">
    <property type="component" value="Unassembled WGS sequence"/>
</dbReference>
<gene>
    <name evidence="1" type="ORF">FA743_11615</name>
</gene>
<dbReference type="Pfam" id="PF23812">
    <property type="entry name" value="Phage_TAC_18"/>
    <property type="match status" value="1"/>
</dbReference>
<dbReference type="RefSeq" id="WP_136886267.1">
    <property type="nucleotide sequence ID" value="NZ_SUNI01000010.1"/>
</dbReference>
<sequence>MTLEKALCTTLESLLAGQQVRIPIAGQEILDVFMLLSRSRSWHHHGPNPISWEAIEAWADDNRRLIPTHQAAIIMAMDGVWLHHTARRMAEQAQDMPRIGLPCASGSYRMH</sequence>
<organism evidence="1 2">
    <name type="scientific">Paracoccus gahaiensis</name>
    <dbReference type="NCBI Taxonomy" id="1706839"/>
    <lineage>
        <taxon>Bacteria</taxon>
        <taxon>Pseudomonadati</taxon>
        <taxon>Pseudomonadota</taxon>
        <taxon>Alphaproteobacteria</taxon>
        <taxon>Rhodobacterales</taxon>
        <taxon>Paracoccaceae</taxon>
        <taxon>Paracoccus</taxon>
    </lineage>
</organism>
<comment type="caution">
    <text evidence="1">The sequence shown here is derived from an EMBL/GenBank/DDBJ whole genome shotgun (WGS) entry which is preliminary data.</text>
</comment>
<dbReference type="AlphaFoldDB" id="A0A4U0R9B5"/>
<dbReference type="EMBL" id="SUNI01000010">
    <property type="protein sequence ID" value="TJZ91426.1"/>
    <property type="molecule type" value="Genomic_DNA"/>
</dbReference>
<proteinExistence type="predicted"/>
<dbReference type="OrthoDB" id="8371071at2"/>
<name>A0A4U0R9B5_9RHOB</name>
<reference evidence="1 2" key="1">
    <citation type="submission" date="2019-04" db="EMBL/GenBank/DDBJ databases">
        <authorList>
            <person name="Li J."/>
        </authorList>
    </citation>
    <scope>NUCLEOTIDE SEQUENCE [LARGE SCALE GENOMIC DNA]</scope>
    <source>
        <strain evidence="1 2">KCTC 42687</strain>
    </source>
</reference>
<evidence type="ECO:0000313" key="1">
    <source>
        <dbReference type="EMBL" id="TJZ91426.1"/>
    </source>
</evidence>
<evidence type="ECO:0000313" key="2">
    <source>
        <dbReference type="Proteomes" id="UP000309747"/>
    </source>
</evidence>
<protein>
    <submittedName>
        <fullName evidence="1">Uncharacterized protein</fullName>
    </submittedName>
</protein>
<dbReference type="InterPro" id="IPR056919">
    <property type="entry name" value="Phage_TAC_18"/>
</dbReference>
<keyword evidence="2" id="KW-1185">Reference proteome</keyword>